<name>A0ABM3RCB3_SPIOL</name>
<dbReference type="RefSeq" id="XP_056693249.1">
    <property type="nucleotide sequence ID" value="XM_056837271.1"/>
</dbReference>
<dbReference type="InterPro" id="IPR001666">
    <property type="entry name" value="PI_transfer"/>
</dbReference>
<dbReference type="Gene3D" id="3.30.530.20">
    <property type="match status" value="1"/>
</dbReference>
<dbReference type="RefSeq" id="XP_056693248.1">
    <property type="nucleotide sequence ID" value="XM_056837270.1"/>
</dbReference>
<dbReference type="RefSeq" id="XP_056693247.1">
    <property type="nucleotide sequence ID" value="XM_056837269.1"/>
</dbReference>
<sequence>MHIQNANQCSRLSKLLLSIDTIHVADNGKSENVHGLNKEQLASRQVEVIDIASSVRDYWSYLVGSCNVDLSTFRSARTNRGPLTEGWRDRCNPVMTAYKLVTVDAPYWGFGKRLEQVLMAGERSLFLETHSNIFAWIDEWHGTSIEKLRELEEQLYSSSNEGSMIPMQLNDKDGYDRKCLLEGKGSKSQLKSEDHNFGVAMSD</sequence>
<evidence type="ECO:0000313" key="3">
    <source>
        <dbReference type="RefSeq" id="XP_056693247.1"/>
    </source>
</evidence>
<dbReference type="SUPFAM" id="SSF55961">
    <property type="entry name" value="Bet v1-like"/>
    <property type="match status" value="1"/>
</dbReference>
<evidence type="ECO:0000259" key="1">
    <source>
        <dbReference type="Pfam" id="PF02121"/>
    </source>
</evidence>
<reference evidence="2" key="1">
    <citation type="journal article" date="2021" name="Nat. Commun.">
        <title>Genomic analyses provide insights into spinach domestication and the genetic basis of agronomic traits.</title>
        <authorList>
            <person name="Cai X."/>
            <person name="Sun X."/>
            <person name="Xu C."/>
            <person name="Sun H."/>
            <person name="Wang X."/>
            <person name="Ge C."/>
            <person name="Zhang Z."/>
            <person name="Wang Q."/>
            <person name="Fei Z."/>
            <person name="Jiao C."/>
            <person name="Wang Q."/>
        </authorList>
    </citation>
    <scope>NUCLEOTIDE SEQUENCE [LARGE SCALE GENOMIC DNA]</scope>
    <source>
        <strain evidence="2">cv. Varoflay</strain>
    </source>
</reference>
<organism evidence="2 4">
    <name type="scientific">Spinacia oleracea</name>
    <name type="common">Spinach</name>
    <dbReference type="NCBI Taxonomy" id="3562"/>
    <lineage>
        <taxon>Eukaryota</taxon>
        <taxon>Viridiplantae</taxon>
        <taxon>Streptophyta</taxon>
        <taxon>Embryophyta</taxon>
        <taxon>Tracheophyta</taxon>
        <taxon>Spermatophyta</taxon>
        <taxon>Magnoliopsida</taxon>
        <taxon>eudicotyledons</taxon>
        <taxon>Gunneridae</taxon>
        <taxon>Pentapetalae</taxon>
        <taxon>Caryophyllales</taxon>
        <taxon>Chenopodiaceae</taxon>
        <taxon>Chenopodioideae</taxon>
        <taxon>Anserineae</taxon>
        <taxon>Spinacia</taxon>
    </lineage>
</organism>
<keyword evidence="2" id="KW-1185">Reference proteome</keyword>
<dbReference type="PANTHER" id="PTHR10658:SF11">
    <property type="entry name" value="VIBRATOR, ISOFORM B"/>
    <property type="match status" value="1"/>
</dbReference>
<dbReference type="InterPro" id="IPR055261">
    <property type="entry name" value="PI_transfer_N"/>
</dbReference>
<evidence type="ECO:0000313" key="5">
    <source>
        <dbReference type="RefSeq" id="XP_056693249.1"/>
    </source>
</evidence>
<evidence type="ECO:0000313" key="4">
    <source>
        <dbReference type="RefSeq" id="XP_056693248.1"/>
    </source>
</evidence>
<dbReference type="PANTHER" id="PTHR10658">
    <property type="entry name" value="PHOSPHATIDYLINOSITOL TRANSFER PROTEIN"/>
    <property type="match status" value="1"/>
</dbReference>
<gene>
    <name evidence="3 4 5" type="primary">LOC110777028</name>
</gene>
<dbReference type="InterPro" id="IPR023393">
    <property type="entry name" value="START-like_dom_sf"/>
</dbReference>
<evidence type="ECO:0000313" key="2">
    <source>
        <dbReference type="Proteomes" id="UP000813463"/>
    </source>
</evidence>
<protein>
    <submittedName>
        <fullName evidence="3 4">Uncharacterized protein isoform X2</fullName>
    </submittedName>
</protein>
<dbReference type="PRINTS" id="PR00391">
    <property type="entry name" value="PITRANSFER"/>
</dbReference>
<feature type="domain" description="Phosphatidylinositol transfer protein N-terminal" evidence="1">
    <location>
        <begin position="9"/>
        <end position="155"/>
    </location>
</feature>
<dbReference type="GeneID" id="110777028"/>
<accession>A0ABM3RCB3</accession>
<dbReference type="Proteomes" id="UP000813463">
    <property type="component" value="Chromosome 2"/>
</dbReference>
<proteinExistence type="predicted"/>
<reference evidence="3 4" key="2">
    <citation type="submission" date="2025-05" db="UniProtKB">
        <authorList>
            <consortium name="RefSeq"/>
        </authorList>
    </citation>
    <scope>IDENTIFICATION</scope>
    <source>
        <tissue evidence="3 4">Leaf</tissue>
    </source>
</reference>
<dbReference type="Pfam" id="PF02121">
    <property type="entry name" value="IP_trans"/>
    <property type="match status" value="1"/>
</dbReference>